<dbReference type="GO" id="GO:0006310">
    <property type="term" value="P:DNA recombination"/>
    <property type="evidence" value="ECO:0007669"/>
    <property type="project" value="UniProtKB-KW"/>
</dbReference>
<keyword evidence="12" id="KW-1185">Reference proteome</keyword>
<evidence type="ECO:0008006" key="13">
    <source>
        <dbReference type="Google" id="ProtNLM"/>
    </source>
</evidence>
<evidence type="ECO:0000313" key="11">
    <source>
        <dbReference type="EMBL" id="MBW0541385.1"/>
    </source>
</evidence>
<gene>
    <name evidence="11" type="ORF">O181_081100</name>
</gene>
<dbReference type="EMBL" id="AVOT02046047">
    <property type="protein sequence ID" value="MBW0541385.1"/>
    <property type="molecule type" value="Genomic_DNA"/>
</dbReference>
<dbReference type="Proteomes" id="UP000765509">
    <property type="component" value="Unassembled WGS sequence"/>
</dbReference>
<dbReference type="PANTHER" id="PTHR42648">
    <property type="entry name" value="TRANSPOSASE, PUTATIVE-RELATED"/>
    <property type="match status" value="1"/>
</dbReference>
<keyword evidence="3" id="KW-0479">Metal-binding</keyword>
<name>A0A9Q3FPF6_9BASI</name>
<evidence type="ECO:0000256" key="2">
    <source>
        <dbReference type="ARBA" id="ARBA00022722"/>
    </source>
</evidence>
<evidence type="ECO:0000313" key="12">
    <source>
        <dbReference type="Proteomes" id="UP000765509"/>
    </source>
</evidence>
<keyword evidence="9" id="KW-0808">Transferase</keyword>
<protein>
    <recommendedName>
        <fullName evidence="13">Reverse transcriptase Ty1/copia-type domain-containing protein</fullName>
    </recommendedName>
</protein>
<dbReference type="PANTHER" id="PTHR42648:SF11">
    <property type="entry name" value="TRANSPOSON TY4-P GAG-POL POLYPROTEIN"/>
    <property type="match status" value="1"/>
</dbReference>
<dbReference type="InterPro" id="IPR039537">
    <property type="entry name" value="Retrotran_Ty1/copia-like"/>
</dbReference>
<keyword evidence="1" id="KW-0548">Nucleotidyltransferase</keyword>
<evidence type="ECO:0000256" key="9">
    <source>
        <dbReference type="ARBA" id="ARBA00022932"/>
    </source>
</evidence>
<dbReference type="GO" id="GO:0016787">
    <property type="term" value="F:hydrolase activity"/>
    <property type="evidence" value="ECO:0007669"/>
    <property type="project" value="UniProtKB-KW"/>
</dbReference>
<keyword evidence="5" id="KW-0378">Hydrolase</keyword>
<dbReference type="GO" id="GO:0004519">
    <property type="term" value="F:endonuclease activity"/>
    <property type="evidence" value="ECO:0007669"/>
    <property type="project" value="UniProtKB-KW"/>
</dbReference>
<keyword evidence="9" id="KW-0239">DNA-directed DNA polymerase</keyword>
<dbReference type="GO" id="GO:0003964">
    <property type="term" value="F:RNA-directed DNA polymerase activity"/>
    <property type="evidence" value="ECO:0007669"/>
    <property type="project" value="UniProtKB-KW"/>
</dbReference>
<evidence type="ECO:0000256" key="10">
    <source>
        <dbReference type="ARBA" id="ARBA00023172"/>
    </source>
</evidence>
<proteinExistence type="predicted"/>
<comment type="caution">
    <text evidence="11">The sequence shown here is derived from an EMBL/GenBank/DDBJ whole genome shotgun (WGS) entry which is preliminary data.</text>
</comment>
<dbReference type="GO" id="GO:0046872">
    <property type="term" value="F:metal ion binding"/>
    <property type="evidence" value="ECO:0007669"/>
    <property type="project" value="UniProtKB-KW"/>
</dbReference>
<evidence type="ECO:0000256" key="7">
    <source>
        <dbReference type="ARBA" id="ARBA00022908"/>
    </source>
</evidence>
<keyword evidence="8" id="KW-0695">RNA-directed DNA polymerase</keyword>
<dbReference type="GO" id="GO:0003887">
    <property type="term" value="F:DNA-directed DNA polymerase activity"/>
    <property type="evidence" value="ECO:0007669"/>
    <property type="project" value="UniProtKB-KW"/>
</dbReference>
<evidence type="ECO:0000256" key="8">
    <source>
        <dbReference type="ARBA" id="ARBA00022918"/>
    </source>
</evidence>
<organism evidence="11 12">
    <name type="scientific">Austropuccinia psidii MF-1</name>
    <dbReference type="NCBI Taxonomy" id="1389203"/>
    <lineage>
        <taxon>Eukaryota</taxon>
        <taxon>Fungi</taxon>
        <taxon>Dikarya</taxon>
        <taxon>Basidiomycota</taxon>
        <taxon>Pucciniomycotina</taxon>
        <taxon>Pucciniomycetes</taxon>
        <taxon>Pucciniales</taxon>
        <taxon>Sphaerophragmiaceae</taxon>
        <taxon>Austropuccinia</taxon>
    </lineage>
</organism>
<keyword evidence="4" id="KW-0255">Endonuclease</keyword>
<accession>A0A9Q3FPF6</accession>
<evidence type="ECO:0000256" key="3">
    <source>
        <dbReference type="ARBA" id="ARBA00022723"/>
    </source>
</evidence>
<evidence type="ECO:0000256" key="4">
    <source>
        <dbReference type="ARBA" id="ARBA00022759"/>
    </source>
</evidence>
<dbReference type="AlphaFoldDB" id="A0A9Q3FPF6"/>
<reference evidence="11" key="1">
    <citation type="submission" date="2021-03" db="EMBL/GenBank/DDBJ databases">
        <title>Draft genome sequence of rust myrtle Austropuccinia psidii MF-1, a brazilian biotype.</title>
        <authorList>
            <person name="Quecine M.C."/>
            <person name="Pachon D.M.R."/>
            <person name="Bonatelli M.L."/>
            <person name="Correr F.H."/>
            <person name="Franceschini L.M."/>
            <person name="Leite T.F."/>
            <person name="Margarido G.R.A."/>
            <person name="Almeida C.A."/>
            <person name="Ferrarezi J.A."/>
            <person name="Labate C.A."/>
        </authorList>
    </citation>
    <scope>NUCLEOTIDE SEQUENCE</scope>
    <source>
        <strain evidence="11">MF-1</strain>
    </source>
</reference>
<keyword evidence="6" id="KW-0460">Magnesium</keyword>
<keyword evidence="7" id="KW-0229">DNA integration</keyword>
<evidence type="ECO:0000256" key="5">
    <source>
        <dbReference type="ARBA" id="ARBA00022801"/>
    </source>
</evidence>
<keyword evidence="10" id="KW-0233">DNA recombination</keyword>
<keyword evidence="2" id="KW-0540">Nuclease</keyword>
<evidence type="ECO:0000256" key="1">
    <source>
        <dbReference type="ARBA" id="ARBA00022695"/>
    </source>
</evidence>
<sequence>MGRTILHESGLPREFWGFAFMWATHLQNLLPNSHTGDRTPIELFLNKKPCYDQVQIFSKTAYIHIPWEKRQTLDNCAVEGRVVMFLNNRKGWLFYIPQTKELLTLAWAAFPKSADMCNAIRRWSLPWTLTQKETVGKMDISFMVNGLSLGDFTKEAAMESQDKIAADLLVMTMNMVTPKSFKQAITSPKKSQWQDMIWTELCNMRDMGVYNILPIPKGAHVLRGGWVFVNKPGTGNTPARFKARYVARGNGQTESKYNQTFAPTATFTLL</sequence>
<dbReference type="GO" id="GO:0015074">
    <property type="term" value="P:DNA integration"/>
    <property type="evidence" value="ECO:0007669"/>
    <property type="project" value="UniProtKB-KW"/>
</dbReference>
<evidence type="ECO:0000256" key="6">
    <source>
        <dbReference type="ARBA" id="ARBA00022842"/>
    </source>
</evidence>
<dbReference type="OrthoDB" id="3261476at2759"/>